<evidence type="ECO:0000313" key="6">
    <source>
        <dbReference type="EMBL" id="MFC4592230.1"/>
    </source>
</evidence>
<dbReference type="RefSeq" id="WP_262849047.1">
    <property type="nucleotide sequence ID" value="NZ_JANZYP010000080.1"/>
</dbReference>
<reference evidence="7" key="1">
    <citation type="journal article" date="2019" name="Int. J. Syst. Evol. Microbiol.">
        <title>The Global Catalogue of Microorganisms (GCM) 10K type strain sequencing project: providing services to taxonomists for standard genome sequencing and annotation.</title>
        <authorList>
            <consortium name="The Broad Institute Genomics Platform"/>
            <consortium name="The Broad Institute Genome Sequencing Center for Infectious Disease"/>
            <person name="Wu L."/>
            <person name="Ma J."/>
        </authorList>
    </citation>
    <scope>NUCLEOTIDE SEQUENCE [LARGE SCALE GENOMIC DNA]</scope>
    <source>
        <strain evidence="7">CCUG 49560</strain>
    </source>
</reference>
<proteinExistence type="predicted"/>
<sequence length="209" mass="23151">MIDGRLLRGERTRQAVLDTGVSLASVEGLEGLSLARLAQTLGVSKSGLFVHWPDKQGLQLAIIEHARRQFIEQIVRPALRAPKGLPRLWALHERRLAFYEAGTLPGGCFFAAVGAELDDRPGPVRDSVVQAKDEWMDLLNRLTTQAVERGELRPGTDAGQLAFEVEALGEAVVVHHHLLRRERSYLYARRAVLDRLRALATDPSVLPEA</sequence>
<dbReference type="InterPro" id="IPR001647">
    <property type="entry name" value="HTH_TetR"/>
</dbReference>
<gene>
    <name evidence="6" type="ORF">ACFO8L_39500</name>
</gene>
<dbReference type="EMBL" id="JBHSFN010000044">
    <property type="protein sequence ID" value="MFC4592230.1"/>
    <property type="molecule type" value="Genomic_DNA"/>
</dbReference>
<evidence type="ECO:0000259" key="5">
    <source>
        <dbReference type="PROSITE" id="PS50977"/>
    </source>
</evidence>
<dbReference type="Proteomes" id="UP001595891">
    <property type="component" value="Unassembled WGS sequence"/>
</dbReference>
<keyword evidence="2 4" id="KW-0238">DNA-binding</keyword>
<dbReference type="InterPro" id="IPR036271">
    <property type="entry name" value="Tet_transcr_reg_TetR-rel_C_sf"/>
</dbReference>
<dbReference type="Gene3D" id="1.10.357.10">
    <property type="entry name" value="Tetracycline Repressor, domain 2"/>
    <property type="match status" value="1"/>
</dbReference>
<dbReference type="SUPFAM" id="SSF48498">
    <property type="entry name" value="Tetracyclin repressor-like, C-terminal domain"/>
    <property type="match status" value="1"/>
</dbReference>
<protein>
    <submittedName>
        <fullName evidence="6">TetR family transcriptional regulator C-terminal domain-containing protein</fullName>
    </submittedName>
</protein>
<evidence type="ECO:0000256" key="3">
    <source>
        <dbReference type="ARBA" id="ARBA00023163"/>
    </source>
</evidence>
<dbReference type="Pfam" id="PF16925">
    <property type="entry name" value="TetR_C_13"/>
    <property type="match status" value="1"/>
</dbReference>
<accession>A0ABV9ERC0</accession>
<dbReference type="Gene3D" id="1.10.10.60">
    <property type="entry name" value="Homeodomain-like"/>
    <property type="match status" value="1"/>
</dbReference>
<dbReference type="PROSITE" id="PS50977">
    <property type="entry name" value="HTH_TETR_2"/>
    <property type="match status" value="1"/>
</dbReference>
<dbReference type="SUPFAM" id="SSF46689">
    <property type="entry name" value="Homeodomain-like"/>
    <property type="match status" value="1"/>
</dbReference>
<dbReference type="InterPro" id="IPR009057">
    <property type="entry name" value="Homeodomain-like_sf"/>
</dbReference>
<evidence type="ECO:0000256" key="4">
    <source>
        <dbReference type="PROSITE-ProRule" id="PRU00335"/>
    </source>
</evidence>
<organism evidence="6 7">
    <name type="scientific">Sphaerisporangium corydalis</name>
    <dbReference type="NCBI Taxonomy" id="1441875"/>
    <lineage>
        <taxon>Bacteria</taxon>
        <taxon>Bacillati</taxon>
        <taxon>Actinomycetota</taxon>
        <taxon>Actinomycetes</taxon>
        <taxon>Streptosporangiales</taxon>
        <taxon>Streptosporangiaceae</taxon>
        <taxon>Sphaerisporangium</taxon>
    </lineage>
</organism>
<comment type="caution">
    <text evidence="6">The sequence shown here is derived from an EMBL/GenBank/DDBJ whole genome shotgun (WGS) entry which is preliminary data.</text>
</comment>
<feature type="DNA-binding region" description="H-T-H motif" evidence="4">
    <location>
        <begin position="33"/>
        <end position="52"/>
    </location>
</feature>
<dbReference type="PANTHER" id="PTHR47506">
    <property type="entry name" value="TRANSCRIPTIONAL REGULATORY PROTEIN"/>
    <property type="match status" value="1"/>
</dbReference>
<keyword evidence="3" id="KW-0804">Transcription</keyword>
<evidence type="ECO:0000256" key="2">
    <source>
        <dbReference type="ARBA" id="ARBA00023125"/>
    </source>
</evidence>
<keyword evidence="7" id="KW-1185">Reference proteome</keyword>
<evidence type="ECO:0000313" key="7">
    <source>
        <dbReference type="Proteomes" id="UP001595891"/>
    </source>
</evidence>
<keyword evidence="1" id="KW-0805">Transcription regulation</keyword>
<feature type="domain" description="HTH tetR-type" evidence="5">
    <location>
        <begin position="10"/>
        <end position="70"/>
    </location>
</feature>
<evidence type="ECO:0000256" key="1">
    <source>
        <dbReference type="ARBA" id="ARBA00023015"/>
    </source>
</evidence>
<dbReference type="InterPro" id="IPR011075">
    <property type="entry name" value="TetR_C"/>
</dbReference>
<dbReference type="PANTHER" id="PTHR47506:SF6">
    <property type="entry name" value="HTH-TYPE TRANSCRIPTIONAL REPRESSOR NEMR"/>
    <property type="match status" value="1"/>
</dbReference>
<name>A0ABV9ERC0_9ACTN</name>
<dbReference type="Pfam" id="PF00440">
    <property type="entry name" value="TetR_N"/>
    <property type="match status" value="1"/>
</dbReference>